<comment type="caution">
    <text evidence="1">The sequence shown here is derived from an EMBL/GenBank/DDBJ whole genome shotgun (WGS) entry which is preliminary data.</text>
</comment>
<gene>
    <name evidence="1" type="ORF">ATL40_1184</name>
</gene>
<dbReference type="EMBL" id="PDJD01000001">
    <property type="protein sequence ID" value="PFG19616.1"/>
    <property type="molecule type" value="Genomic_DNA"/>
</dbReference>
<proteinExistence type="predicted"/>
<accession>A0A2A9CZR2</accession>
<keyword evidence="2" id="KW-1185">Reference proteome</keyword>
<protein>
    <recommendedName>
        <fullName evidence="3">Transcriptional regulator with AbiEi antitoxin domain of type IV toxin-antitoxin system</fullName>
    </recommendedName>
</protein>
<name>A0A2A9CZR2_9MICO</name>
<dbReference type="AlphaFoldDB" id="A0A2A9CZR2"/>
<dbReference type="Proteomes" id="UP000224915">
    <property type="component" value="Unassembled WGS sequence"/>
</dbReference>
<reference evidence="1 2" key="1">
    <citation type="submission" date="2017-10" db="EMBL/GenBank/DDBJ databases">
        <title>Sequencing the genomes of 1000 actinobacteria strains.</title>
        <authorList>
            <person name="Klenk H.-P."/>
        </authorList>
    </citation>
    <scope>NUCLEOTIDE SEQUENCE [LARGE SCALE GENOMIC DNA]</scope>
    <source>
        <strain evidence="1 2">DSM 21801</strain>
    </source>
</reference>
<evidence type="ECO:0000313" key="2">
    <source>
        <dbReference type="Proteomes" id="UP000224915"/>
    </source>
</evidence>
<evidence type="ECO:0000313" key="1">
    <source>
        <dbReference type="EMBL" id="PFG19616.1"/>
    </source>
</evidence>
<evidence type="ECO:0008006" key="3">
    <source>
        <dbReference type="Google" id="ProtNLM"/>
    </source>
</evidence>
<dbReference type="OrthoDB" id="4802815at2"/>
<dbReference type="RefSeq" id="WP_143556873.1">
    <property type="nucleotide sequence ID" value="NZ_PDJD01000001.1"/>
</dbReference>
<sequence length="185" mass="20177">MDWHPRPLMPVLTVPETGTWRLDHLSGQPLTPSARSAADLDGGLVQRAEVLPVRSEVYALCTAGWLHLGGEVPDPLEVAAPRARRSRHDGVRHRVISHHPGEVLTVAGRRLTTPLTTVCDLVRYAGREGSLDLSPQRVAGLVQSLVAGGVDPAEVERRLLTDGPMRGRRLRASHTLREILTASRV</sequence>
<organism evidence="1 2">
    <name type="scientific">Serinibacter salmoneus</name>
    <dbReference type="NCBI Taxonomy" id="556530"/>
    <lineage>
        <taxon>Bacteria</taxon>
        <taxon>Bacillati</taxon>
        <taxon>Actinomycetota</taxon>
        <taxon>Actinomycetes</taxon>
        <taxon>Micrococcales</taxon>
        <taxon>Beutenbergiaceae</taxon>
        <taxon>Serinibacter</taxon>
    </lineage>
</organism>